<feature type="non-terminal residue" evidence="4">
    <location>
        <position position="1"/>
    </location>
</feature>
<evidence type="ECO:0000256" key="2">
    <source>
        <dbReference type="ARBA" id="ARBA00023134"/>
    </source>
</evidence>
<accession>T1BCX6</accession>
<feature type="domain" description="Tr-type G" evidence="3">
    <location>
        <begin position="6"/>
        <end position="120"/>
    </location>
</feature>
<dbReference type="InterPro" id="IPR000795">
    <property type="entry name" value="T_Tr_GTP-bd_dom"/>
</dbReference>
<dbReference type="Gene3D" id="2.40.30.10">
    <property type="entry name" value="Translation factors"/>
    <property type="match status" value="1"/>
</dbReference>
<dbReference type="GO" id="GO:0005737">
    <property type="term" value="C:cytoplasm"/>
    <property type="evidence" value="ECO:0007669"/>
    <property type="project" value="TreeGrafter"/>
</dbReference>
<dbReference type="InterPro" id="IPR015760">
    <property type="entry name" value="TIF_IF2"/>
</dbReference>
<dbReference type="AlphaFoldDB" id="T1BCX6"/>
<dbReference type="EMBL" id="AUZZ01005110">
    <property type="protein sequence ID" value="EQD50894.1"/>
    <property type="molecule type" value="Genomic_DNA"/>
</dbReference>
<reference evidence="4" key="1">
    <citation type="submission" date="2013-08" db="EMBL/GenBank/DDBJ databases">
        <authorList>
            <person name="Mendez C."/>
            <person name="Richter M."/>
            <person name="Ferrer M."/>
            <person name="Sanchez J."/>
        </authorList>
    </citation>
    <scope>NUCLEOTIDE SEQUENCE</scope>
</reference>
<proteinExistence type="predicted"/>
<feature type="non-terminal residue" evidence="4">
    <location>
        <position position="253"/>
    </location>
</feature>
<name>T1BCX6_9ZZZZ</name>
<reference evidence="4" key="2">
    <citation type="journal article" date="2014" name="ISME J.">
        <title>Microbial stratification in low pH oxic and suboxic macroscopic growths along an acid mine drainage.</title>
        <authorList>
            <person name="Mendez-Garcia C."/>
            <person name="Mesa V."/>
            <person name="Sprenger R.R."/>
            <person name="Richter M."/>
            <person name="Diez M.S."/>
            <person name="Solano J."/>
            <person name="Bargiela R."/>
            <person name="Golyshina O.V."/>
            <person name="Manteca A."/>
            <person name="Ramos J.L."/>
            <person name="Gallego J.R."/>
            <person name="Llorente I."/>
            <person name="Martins Dos Santos V.A."/>
            <person name="Jensen O.N."/>
            <person name="Pelaez A.I."/>
            <person name="Sanchez J."/>
            <person name="Ferrer M."/>
        </authorList>
    </citation>
    <scope>NUCLEOTIDE SEQUENCE</scope>
</reference>
<dbReference type="Pfam" id="PF00009">
    <property type="entry name" value="GTP_EFTU"/>
    <property type="match status" value="1"/>
</dbReference>
<dbReference type="InterPro" id="IPR027417">
    <property type="entry name" value="P-loop_NTPase"/>
</dbReference>
<keyword evidence="4" id="KW-0648">Protein biosynthesis</keyword>
<evidence type="ECO:0000259" key="3">
    <source>
        <dbReference type="Pfam" id="PF00009"/>
    </source>
</evidence>
<keyword evidence="2" id="KW-0342">GTP-binding</keyword>
<dbReference type="SUPFAM" id="SSF52540">
    <property type="entry name" value="P-loop containing nucleoside triphosphate hydrolases"/>
    <property type="match status" value="1"/>
</dbReference>
<dbReference type="PANTHER" id="PTHR43381:SF4">
    <property type="entry name" value="EUKARYOTIC TRANSLATION INITIATION FACTOR 5B"/>
    <property type="match status" value="1"/>
</dbReference>
<organism evidence="4">
    <name type="scientific">mine drainage metagenome</name>
    <dbReference type="NCBI Taxonomy" id="410659"/>
    <lineage>
        <taxon>unclassified sequences</taxon>
        <taxon>metagenomes</taxon>
        <taxon>ecological metagenomes</taxon>
    </lineage>
</organism>
<keyword evidence="4" id="KW-0396">Initiation factor</keyword>
<gene>
    <name evidence="4" type="ORF">B2A_07148</name>
</gene>
<dbReference type="SUPFAM" id="SSF50447">
    <property type="entry name" value="Translation proteins"/>
    <property type="match status" value="1"/>
</dbReference>
<dbReference type="Gene3D" id="3.40.50.300">
    <property type="entry name" value="P-loop containing nucleotide triphosphate hydrolases"/>
    <property type="match status" value="1"/>
</dbReference>
<comment type="caution">
    <text evidence="4">The sequence shown here is derived from an EMBL/GenBank/DDBJ whole genome shotgun (WGS) entry which is preliminary data.</text>
</comment>
<evidence type="ECO:0000256" key="1">
    <source>
        <dbReference type="ARBA" id="ARBA00022741"/>
    </source>
</evidence>
<sequence>GPGEVALADIAILVIDMNEGIMPQTLESVNTLKKFRTPFIIVANKIDLVPYAIEAKNTTFGEFIKIQRQEYLDEFDKRFYKLVGQLYDAGFPADRYDRITDFSKTVAIVPASAKSKVGILDATFVITGLAQRFLESEITLKEDAQARGTIIEVKKEESIGTMLDLVLYQGRFNRTCRIALNTRTGPAVTRIKAIFVNRSSRGKDLEEKEKIAAAAAVRLLITDKLDVIPGSPIIGVKGDSEIEVAFAEIIAES</sequence>
<dbReference type="PANTHER" id="PTHR43381">
    <property type="entry name" value="TRANSLATION INITIATION FACTOR IF-2-RELATED"/>
    <property type="match status" value="1"/>
</dbReference>
<dbReference type="GO" id="GO:0003924">
    <property type="term" value="F:GTPase activity"/>
    <property type="evidence" value="ECO:0007669"/>
    <property type="project" value="InterPro"/>
</dbReference>
<protein>
    <submittedName>
        <fullName evidence="4">Translation initiation factor IF-2</fullName>
    </submittedName>
</protein>
<keyword evidence="1" id="KW-0547">Nucleotide-binding</keyword>
<dbReference type="GO" id="GO:0005525">
    <property type="term" value="F:GTP binding"/>
    <property type="evidence" value="ECO:0007669"/>
    <property type="project" value="UniProtKB-KW"/>
</dbReference>
<evidence type="ECO:0000313" key="4">
    <source>
        <dbReference type="EMBL" id="EQD50894.1"/>
    </source>
</evidence>
<dbReference type="InterPro" id="IPR009000">
    <property type="entry name" value="Transl_B-barrel_sf"/>
</dbReference>
<dbReference type="GO" id="GO:0003743">
    <property type="term" value="F:translation initiation factor activity"/>
    <property type="evidence" value="ECO:0007669"/>
    <property type="project" value="UniProtKB-KW"/>
</dbReference>